<keyword evidence="3" id="KW-0560">Oxidoreductase</keyword>
<dbReference type="PANTHER" id="PTHR19372">
    <property type="entry name" value="SULFITE REDUCTASE"/>
    <property type="match status" value="1"/>
</dbReference>
<dbReference type="Gene3D" id="2.60.40.650">
    <property type="match status" value="1"/>
</dbReference>
<feature type="transmembrane region" description="Helical" evidence="1">
    <location>
        <begin position="111"/>
        <end position="129"/>
    </location>
</feature>
<gene>
    <name evidence="3" type="ORF">JOE42_002724</name>
</gene>
<dbReference type="InterPro" id="IPR036374">
    <property type="entry name" value="OxRdtase_Mopterin-bd_sf"/>
</dbReference>
<dbReference type="PANTHER" id="PTHR19372:SF7">
    <property type="entry name" value="SULFITE OXIDASE, MITOCHONDRIAL"/>
    <property type="match status" value="1"/>
</dbReference>
<name>A0ABS2KVN1_9NOCA</name>
<dbReference type="RefSeq" id="WP_204868916.1">
    <property type="nucleotide sequence ID" value="NZ_JAFBBK010000001.1"/>
</dbReference>
<accession>A0ABS2KVN1</accession>
<dbReference type="SUPFAM" id="SSF81296">
    <property type="entry name" value="E set domains"/>
    <property type="match status" value="1"/>
</dbReference>
<protein>
    <submittedName>
        <fullName evidence="3">Sulfite oxidase</fullName>
        <ecNumber evidence="3">1.8.3.1</ecNumber>
    </submittedName>
</protein>
<comment type="caution">
    <text evidence="3">The sequence shown here is derived from an EMBL/GenBank/DDBJ whole genome shotgun (WGS) entry which is preliminary data.</text>
</comment>
<keyword evidence="1" id="KW-1133">Transmembrane helix</keyword>
<dbReference type="SUPFAM" id="SSF56524">
    <property type="entry name" value="Oxidoreductase molybdopterin-binding domain"/>
    <property type="match status" value="1"/>
</dbReference>
<evidence type="ECO:0000313" key="4">
    <source>
        <dbReference type="Proteomes" id="UP000703038"/>
    </source>
</evidence>
<feature type="domain" description="Oxidoreductase molybdopterin-binding" evidence="2">
    <location>
        <begin position="225"/>
        <end position="372"/>
    </location>
</feature>
<dbReference type="Gene3D" id="3.90.420.10">
    <property type="entry name" value="Oxidoreductase, molybdopterin-binding domain"/>
    <property type="match status" value="1"/>
</dbReference>
<proteinExistence type="predicted"/>
<evidence type="ECO:0000256" key="1">
    <source>
        <dbReference type="SAM" id="Phobius"/>
    </source>
</evidence>
<dbReference type="InterPro" id="IPR000572">
    <property type="entry name" value="OxRdtase_Mopterin-bd_dom"/>
</dbReference>
<dbReference type="InterPro" id="IPR014756">
    <property type="entry name" value="Ig_E-set"/>
</dbReference>
<dbReference type="Proteomes" id="UP000703038">
    <property type="component" value="Unassembled WGS sequence"/>
</dbReference>
<dbReference type="EC" id="1.8.3.1" evidence="3"/>
<dbReference type="GO" id="GO:0008482">
    <property type="term" value="F:sulfite oxidase activity"/>
    <property type="evidence" value="ECO:0007669"/>
    <property type="project" value="UniProtKB-EC"/>
</dbReference>
<dbReference type="Pfam" id="PF17957">
    <property type="entry name" value="Big_7"/>
    <property type="match status" value="1"/>
</dbReference>
<feature type="transmembrane region" description="Helical" evidence="1">
    <location>
        <begin position="88"/>
        <end position="105"/>
    </location>
</feature>
<keyword evidence="1" id="KW-0812">Transmembrane</keyword>
<sequence>MRRALSGILSAALVLGVGELLAAVVGPDSSPIVAVGSAAVDNTPAGVREWAIDTFGTSDKLALFIGMGVVIALLAAGAGILERARRPIGSALFVVLGVLGVLAAISRSGSGSIAALPTVVGVAVGILVLRSLVDRADPDASEGFSRRRFVMLAGISAAAAVATGAAGRVLGASTRAVTQDRNAFTVPVPDSPAPPVPAAADLRLPGLSPYVTSNAEFYRIDTALVVPRVNSQDWSLRIHGMVDNEMTLTLADLEQRVSIERMVTLTCVSNPIGGDLVGNATWTGYALKDILAEARPQAAADMVLSSSHDDFTAGTPLDVLMDGRDAMLAVAMNGEPLPIEHGYPARLVVPGLYGYVSATKWVTDLEVTKFSQARAYWTDRGWSERGPIKTACRIDTPVGSKDVQAGTVMIAGVAWAQHRGISRVEVRVDDGPWTETTLSDEYSRDTWRQWSYAWTATAGQHRVEARATDGTGEVQTDVRVDTVPDGASGYASMPVTVR</sequence>
<keyword evidence="1" id="KW-0472">Membrane</keyword>
<keyword evidence="4" id="KW-1185">Reference proteome</keyword>
<evidence type="ECO:0000313" key="3">
    <source>
        <dbReference type="EMBL" id="MBM7415991.1"/>
    </source>
</evidence>
<evidence type="ECO:0000259" key="2">
    <source>
        <dbReference type="Pfam" id="PF00174"/>
    </source>
</evidence>
<dbReference type="EMBL" id="JAFBBK010000001">
    <property type="protein sequence ID" value="MBM7415991.1"/>
    <property type="molecule type" value="Genomic_DNA"/>
</dbReference>
<organism evidence="3 4">
    <name type="scientific">Rhodococcoides corynebacterioides</name>
    <dbReference type="NCBI Taxonomy" id="53972"/>
    <lineage>
        <taxon>Bacteria</taxon>
        <taxon>Bacillati</taxon>
        <taxon>Actinomycetota</taxon>
        <taxon>Actinomycetes</taxon>
        <taxon>Mycobacteriales</taxon>
        <taxon>Nocardiaceae</taxon>
        <taxon>Rhodococcoides</taxon>
    </lineage>
</organism>
<reference evidence="3 4" key="1">
    <citation type="submission" date="2021-01" db="EMBL/GenBank/DDBJ databases">
        <title>Genomics of switchgrass bacterial isolates.</title>
        <authorList>
            <person name="Shade A."/>
        </authorList>
    </citation>
    <scope>NUCLEOTIDE SEQUENCE [LARGE SCALE GENOMIC DNA]</scope>
    <source>
        <strain evidence="3 4">PvP111</strain>
    </source>
</reference>
<feature type="transmembrane region" description="Helical" evidence="1">
    <location>
        <begin position="149"/>
        <end position="171"/>
    </location>
</feature>
<dbReference type="Pfam" id="PF00174">
    <property type="entry name" value="Oxidored_molyb"/>
    <property type="match status" value="1"/>
</dbReference>
<feature type="transmembrane region" description="Helical" evidence="1">
    <location>
        <begin position="61"/>
        <end position="81"/>
    </location>
</feature>